<dbReference type="SUPFAM" id="SSF51126">
    <property type="entry name" value="Pectin lyase-like"/>
    <property type="match status" value="3"/>
</dbReference>
<keyword evidence="4" id="KW-1185">Reference proteome</keyword>
<evidence type="ECO:0000259" key="2">
    <source>
        <dbReference type="SMART" id="SM00736"/>
    </source>
</evidence>
<dbReference type="Pfam" id="PF00353">
    <property type="entry name" value="HemolysinCabind"/>
    <property type="match status" value="3"/>
</dbReference>
<dbReference type="EMBL" id="CP017641">
    <property type="protein sequence ID" value="APZ92061.1"/>
    <property type="molecule type" value="Genomic_DNA"/>
</dbReference>
<dbReference type="InterPro" id="IPR013783">
    <property type="entry name" value="Ig-like_fold"/>
</dbReference>
<dbReference type="SUPFAM" id="SSF51120">
    <property type="entry name" value="beta-Roll"/>
    <property type="match status" value="2"/>
</dbReference>
<dbReference type="InterPro" id="IPR011049">
    <property type="entry name" value="Serralysin-like_metalloprot_C"/>
</dbReference>
<dbReference type="PANTHER" id="PTHR11319">
    <property type="entry name" value="G PROTEIN-COUPLED RECEPTOR-RELATED"/>
    <property type="match status" value="1"/>
</dbReference>
<evidence type="ECO:0000313" key="3">
    <source>
        <dbReference type="EMBL" id="APZ92061.1"/>
    </source>
</evidence>
<reference evidence="3 4" key="1">
    <citation type="journal article" date="2016" name="Front. Microbiol.">
        <title>Fuerstia marisgermanicae gen. nov., sp. nov., an Unusual Member of the Phylum Planctomycetes from the German Wadden Sea.</title>
        <authorList>
            <person name="Kohn T."/>
            <person name="Heuer A."/>
            <person name="Jogler M."/>
            <person name="Vollmers J."/>
            <person name="Boedeker C."/>
            <person name="Bunk B."/>
            <person name="Rast P."/>
            <person name="Borchert D."/>
            <person name="Glockner I."/>
            <person name="Freese H.M."/>
            <person name="Klenk H.P."/>
            <person name="Overmann J."/>
            <person name="Kaster A.K."/>
            <person name="Rohde M."/>
            <person name="Wiegand S."/>
            <person name="Jogler C."/>
        </authorList>
    </citation>
    <scope>NUCLEOTIDE SEQUENCE [LARGE SCALE GENOMIC DNA]</scope>
    <source>
        <strain evidence="3 4">NH11</strain>
    </source>
</reference>
<dbReference type="GO" id="GO:0016020">
    <property type="term" value="C:membrane"/>
    <property type="evidence" value="ECO:0007669"/>
    <property type="project" value="InterPro"/>
</dbReference>
<dbReference type="InterPro" id="IPR059226">
    <property type="entry name" value="Choice_anch_Q_dom"/>
</dbReference>
<dbReference type="GO" id="GO:0005509">
    <property type="term" value="F:calcium ion binding"/>
    <property type="evidence" value="ECO:0007669"/>
    <property type="project" value="InterPro"/>
</dbReference>
<dbReference type="SUPFAM" id="SSF49313">
    <property type="entry name" value="Cadherin-like"/>
    <property type="match status" value="1"/>
</dbReference>
<dbReference type="InterPro" id="IPR006644">
    <property type="entry name" value="Cadg"/>
</dbReference>
<dbReference type="STRING" id="1891926.Fuma_01665"/>
<dbReference type="NCBIfam" id="NF041518">
    <property type="entry name" value="choice_anch_Q"/>
    <property type="match status" value="3"/>
</dbReference>
<dbReference type="SMART" id="SM00710">
    <property type="entry name" value="PbH1"/>
    <property type="match status" value="12"/>
</dbReference>
<dbReference type="PANTHER" id="PTHR11319:SF35">
    <property type="entry name" value="OUTER MEMBRANE PROTEIN PMPC-RELATED"/>
    <property type="match status" value="1"/>
</dbReference>
<proteinExistence type="predicted"/>
<dbReference type="Gene3D" id="2.160.20.10">
    <property type="entry name" value="Single-stranded right-handed beta-helix, Pectin lyase-like"/>
    <property type="match status" value="3"/>
</dbReference>
<dbReference type="PRINTS" id="PR00313">
    <property type="entry name" value="CABNDNGRPT"/>
</dbReference>
<dbReference type="InterPro" id="IPR001343">
    <property type="entry name" value="Hemolysn_Ca-bd"/>
</dbReference>
<dbReference type="InterPro" id="IPR012334">
    <property type="entry name" value="Pectin_lyas_fold"/>
</dbReference>
<dbReference type="PROSITE" id="PS00330">
    <property type="entry name" value="HEMOLYSIN_CALCIUM"/>
    <property type="match status" value="1"/>
</dbReference>
<dbReference type="KEGG" id="fmr:Fuma_01665"/>
<evidence type="ECO:0000256" key="1">
    <source>
        <dbReference type="SAM" id="MobiDB-lite"/>
    </source>
</evidence>
<dbReference type="InterPro" id="IPR018511">
    <property type="entry name" value="Hemolysin-typ_Ca-bd_CS"/>
</dbReference>
<sequence>MLLNFWLKSFRSVCAEKTREKSSLKRSARQQRRTHTSRNPAEVLEQRSLLTTFNPTTPSELIANINTANTNGEDDTIDLGGQTFTFDQTNFFQGAEADGRNAVPSILSDGGNVVTIINGHLQRDAASTANFRLLHVSGNAELNLEGVTISGGDSRSTDAFQATGNRGGGIFVSRNATLNVTSSVIRDNTTTNSGGGISNRGYLTIEDSLISGNTAVSRFYTNGGGLVNAQGTVIVRSSTFTENAADSGGAILTSGSGSSLDIDDSLLSGNEALTGSGGAIRNSSATTVTNSTISDNRAGTLGGGVYNLNGGLTATNTTITGNRAGTGGGGIQSYAVTAVTLNNTIVAGNSLNSGASNDIEATTPATGFNNLIGDAATSGGFMDGVNGNIVGNGGTGTIDITTVLDSNLAANGGPTLTHALIDGSPAIDGGDNTLAAGLDFDQRGAGFNRIIEGTVDIGAFEAEEAASLVVTTDQDVVNANDGLTSLREAIAFANSDPDFSEITFGDGSSLAGGTSFIDATPDTITLGGTQLVISSDVTLSGPGADLLTIDAAGASRVLRIAPGNFDVTLDSLSLINGDSIDDGGGILNSSHGVFTLSNSVLASNTSARTGGGLSSFENGTVRILDSTVTGNHADSGGGITSLGNVPLIIDGSAITANTATVVGGGVYVGGQLRITNSTIADNVSALGGGILQSAWTAEIVNSTIAGNRATDPVVGGGGIFNVNDLDLTISNSLIAGNVAPTGSDFSNTYTTGSTTINNSIVGDASDIGTTSGSNNQFDIDWKTVLENDGLVPILADNGGPTQTIALLPGSPAINAGDDAAASGLSTDQRGETRFVSTVDIGAFEAQEAASLVVTTDQDVVNANDGLTSLREALAFANSDPDFSEITFGDGSSLPGGTSFIDATPDTITLGGTQLEISSDVTITAPGADLLTVSGDDQSRVFDVLSGDVTFDSLKISDGTAQAAVDDRDNGAGVRVSNTAEVAIYDSVISDNLQRYGNGAGIHNEGVLTILRSAIVHNLSAKGNGGGGISNDGGTLTISDSSVSQNDTTDVGGGIWNIAGTLIITNSTIANNIGGGVHVSAGTVSVVNSTVAGNRLELPNQGGFTNVNGTVSLQNSIVAANDRYIPGSGPIDVMGTVTGNNNVISELSSSGGLQNGLNGNIVGGDWTTVLANDGSDPILADNGGPTETIALLPGSPAINAGDNAAASGLTTDQRGESRFVGTVDIGALEAPAVTLAQAISDATVLEDASDEVIELSQTFADSSAVMLSVFSDNTSLVNATLSGTELTLNFGTDQNGTAEITVIATDGPLQTTETFTVTVSAVNDAPTVLTPVADVTVDEDSADEVIDLSNVFADIDSSSLTLTAASSDGTVVGTSVSGTDLTLSFPADANGSATVTVTADDGALTVSDTFSVTVSAVNDAPTVVTPIADVTVDEDAADEVIDLAGVFDDIDGDTLTLTAVSSDGTVVGTSVSGTNLTLSFPADANGSATVTVTADDGALTVSDTFSVTVSAVNDAPTVVTPIADVTVDEDAADEVIDLAGVFDDIDGDTLTLTAVSSDGTVVGTSVSGTNLTLSFPADANGSATVTVTADDGALTVSDTFSVTVNAVNDAPTVDSTLLPDFAVDEGSSDVTIDLSTVFADVDDATLVYSAQSSDGTIVATNLSADLLTLSFPADGAATITVTATDAAGASVSDDFIVTVNDVVTEPDPGVTVVDGKLIITGTDGNDSILVKKFFGKYYVYTNIPGFTFTKINASQVDEICVDGGAGNDTIVMGWFVYAPTTLNGGAGNDYIVGGFGNDLIDGGEGDDCLHGDTGDDTIFGGDGDDWIDGGWGDDIVYAGAGDDYVWGGFGDDILLGQAGNDRMYGGSGRDIIIAGEGADRLYGQGQDDILITGDTNWDDDEDALKAMRDVWTGRGSARNRAQAVHDSGLEVFHDDDVDKVWGGWGLDWMLFDRNLDRAYC</sequence>
<feature type="domain" description="Dystroglycan-type cadherin-like" evidence="2">
    <location>
        <begin position="1516"/>
        <end position="1610"/>
    </location>
</feature>
<dbReference type="Proteomes" id="UP000187735">
    <property type="component" value="Chromosome"/>
</dbReference>
<dbReference type="Gene3D" id="2.150.10.10">
    <property type="entry name" value="Serralysin-like metalloprotease, C-terminal"/>
    <property type="match status" value="1"/>
</dbReference>
<dbReference type="InterPro" id="IPR011050">
    <property type="entry name" value="Pectin_lyase_fold/virulence"/>
</dbReference>
<evidence type="ECO:0000313" key="4">
    <source>
        <dbReference type="Proteomes" id="UP000187735"/>
    </source>
</evidence>
<protein>
    <submittedName>
        <fullName evidence="3">Hemolysin, chromosomal</fullName>
    </submittedName>
</protein>
<feature type="domain" description="Dystroglycan-type cadherin-like" evidence="2">
    <location>
        <begin position="1612"/>
        <end position="1705"/>
    </location>
</feature>
<accession>A0A1P8WDF0</accession>
<dbReference type="SMART" id="SM00736">
    <property type="entry name" value="CADG"/>
    <property type="match status" value="4"/>
</dbReference>
<feature type="domain" description="Dystroglycan-type cadherin-like" evidence="2">
    <location>
        <begin position="1326"/>
        <end position="1420"/>
    </location>
</feature>
<name>A0A1P8WDF0_9PLAN</name>
<dbReference type="Gene3D" id="2.60.40.10">
    <property type="entry name" value="Immunoglobulins"/>
    <property type="match status" value="3"/>
</dbReference>
<feature type="region of interest" description="Disordered" evidence="1">
    <location>
        <begin position="20"/>
        <end position="40"/>
    </location>
</feature>
<feature type="compositionally biased region" description="Basic residues" evidence="1">
    <location>
        <begin position="24"/>
        <end position="36"/>
    </location>
</feature>
<feature type="domain" description="Dystroglycan-type cadherin-like" evidence="2">
    <location>
        <begin position="1421"/>
        <end position="1515"/>
    </location>
</feature>
<gene>
    <name evidence="3" type="primary">hlyA_2</name>
    <name evidence="3" type="ORF">Fuma_01665</name>
</gene>
<organism evidence="3 4">
    <name type="scientific">Fuerstiella marisgermanici</name>
    <dbReference type="NCBI Taxonomy" id="1891926"/>
    <lineage>
        <taxon>Bacteria</taxon>
        <taxon>Pseudomonadati</taxon>
        <taxon>Planctomycetota</taxon>
        <taxon>Planctomycetia</taxon>
        <taxon>Planctomycetales</taxon>
        <taxon>Planctomycetaceae</taxon>
        <taxon>Fuerstiella</taxon>
    </lineage>
</organism>
<dbReference type="InterPro" id="IPR006626">
    <property type="entry name" value="PbH1"/>
</dbReference>
<dbReference type="InterPro" id="IPR015919">
    <property type="entry name" value="Cadherin-like_sf"/>
</dbReference>